<dbReference type="Pfam" id="PF01501">
    <property type="entry name" value="Glyco_transf_8"/>
    <property type="match status" value="1"/>
</dbReference>
<proteinExistence type="predicted"/>
<protein>
    <submittedName>
        <fullName evidence="2">Glycosyl transferase family 8</fullName>
    </submittedName>
</protein>
<dbReference type="InterPro" id="IPR002495">
    <property type="entry name" value="Glyco_trans_8"/>
</dbReference>
<dbReference type="Proteomes" id="UP000255269">
    <property type="component" value="Unassembled WGS sequence"/>
</dbReference>
<evidence type="ECO:0000313" key="2">
    <source>
        <dbReference type="EMBL" id="STQ87456.1"/>
    </source>
</evidence>
<sequence>MKLKRQVNDRQISGGGGASNPLDNTSITEVTIPNKTTIFMVCDEKYDFALANMIIGLKRYNEDLIDKIYVMYDGIDEETRGKIQSIWQDKIIFERYSDEDFLRDIQDNEAVKNSAFTKRYSKLIYCKYHIFDILRRARTNSAVFLDVDMLCLDSLQELIKQDDVDYLGAYLFERAFTKEYLEKYRGKKVDGVQGHNGGLYCVFKRIFDKAPANLTQECFEMLIDFCAKGGKLSIDEAVIGMIATFYDFSFRDARDLGYNVIPWHDTCEAISLKLVHTCENTKFWSNPASLHVFGEWELNHKIWIKKYGGKDTINLQNISFQKLKNKGQVWHFLNTFEVKQQIANVMVLLFYNLNLRFRIEYRETMFIILCDHINFGVIFPQIFSRLIFEICPTKPMQISYKLQNLLGQYGFSIMNNTLQKTYEQNQYNTFLSETASVLNAFCSEKILINPYNTQQVLEAKSYGNCVQNDLPKQIKDLEFKL</sequence>
<dbReference type="EMBL" id="UGJF01000001">
    <property type="protein sequence ID" value="STQ87456.1"/>
    <property type="molecule type" value="Genomic_DNA"/>
</dbReference>
<feature type="region of interest" description="Disordered" evidence="1">
    <location>
        <begin position="1"/>
        <end position="26"/>
    </location>
</feature>
<dbReference type="InterPro" id="IPR029044">
    <property type="entry name" value="Nucleotide-diphossugar_trans"/>
</dbReference>
<gene>
    <name evidence="2" type="ORF">NCTC13156_00274</name>
</gene>
<dbReference type="RefSeq" id="WP_115056653.1">
    <property type="nucleotide sequence ID" value="NZ_UGJF01000001.1"/>
</dbReference>
<dbReference type="SUPFAM" id="SSF53448">
    <property type="entry name" value="Nucleotide-diphospho-sugar transferases"/>
    <property type="match status" value="1"/>
</dbReference>
<dbReference type="Gene3D" id="3.90.550.10">
    <property type="entry name" value="Spore Coat Polysaccharide Biosynthesis Protein SpsA, Chain A"/>
    <property type="match status" value="1"/>
</dbReference>
<name>A0A377PX48_9HELI</name>
<evidence type="ECO:0000313" key="3">
    <source>
        <dbReference type="Proteomes" id="UP000255269"/>
    </source>
</evidence>
<dbReference type="AlphaFoldDB" id="A0A377PX48"/>
<reference evidence="2 3" key="1">
    <citation type="submission" date="2018-06" db="EMBL/GenBank/DDBJ databases">
        <authorList>
            <consortium name="Pathogen Informatics"/>
            <person name="Doyle S."/>
        </authorList>
    </citation>
    <scope>NUCLEOTIDE SEQUENCE [LARGE SCALE GENOMIC DNA]</scope>
    <source>
        <strain evidence="2 3">NCTC13156</strain>
    </source>
</reference>
<dbReference type="GO" id="GO:0016757">
    <property type="term" value="F:glycosyltransferase activity"/>
    <property type="evidence" value="ECO:0007669"/>
    <property type="project" value="InterPro"/>
</dbReference>
<accession>A0A377PX48</accession>
<evidence type="ECO:0000256" key="1">
    <source>
        <dbReference type="SAM" id="MobiDB-lite"/>
    </source>
</evidence>
<keyword evidence="2" id="KW-0808">Transferase</keyword>
<organism evidence="2 3">
    <name type="scientific">Helicobacter pullorum</name>
    <dbReference type="NCBI Taxonomy" id="35818"/>
    <lineage>
        <taxon>Bacteria</taxon>
        <taxon>Pseudomonadati</taxon>
        <taxon>Campylobacterota</taxon>
        <taxon>Epsilonproteobacteria</taxon>
        <taxon>Campylobacterales</taxon>
        <taxon>Helicobacteraceae</taxon>
        <taxon>Helicobacter</taxon>
    </lineage>
</organism>